<dbReference type="GO" id="GO:0008284">
    <property type="term" value="P:positive regulation of cell population proliferation"/>
    <property type="evidence" value="ECO:0007669"/>
    <property type="project" value="TreeGrafter"/>
</dbReference>
<dbReference type="GO" id="GO:0008083">
    <property type="term" value="F:growth factor activity"/>
    <property type="evidence" value="ECO:0007669"/>
    <property type="project" value="UniProtKB-KW"/>
</dbReference>
<keyword evidence="4" id="KW-0964">Secreted</keyword>
<evidence type="ECO:0000256" key="1">
    <source>
        <dbReference type="ARBA" id="ARBA00004613"/>
    </source>
</evidence>
<keyword evidence="6 13" id="KW-0339">Growth factor</keyword>
<keyword evidence="7" id="KW-1015">Disulfide bond</keyword>
<dbReference type="InterPro" id="IPR029034">
    <property type="entry name" value="Cystine-knot_cytokine"/>
</dbReference>
<keyword evidence="8" id="KW-0325">Glycoprotein</keyword>
<dbReference type="GO" id="GO:0051781">
    <property type="term" value="P:positive regulation of cell division"/>
    <property type="evidence" value="ECO:0007669"/>
    <property type="project" value="UniProtKB-KW"/>
</dbReference>
<keyword evidence="17" id="KW-1185">Reference proteome</keyword>
<dbReference type="GO" id="GO:0016020">
    <property type="term" value="C:membrane"/>
    <property type="evidence" value="ECO:0007669"/>
    <property type="project" value="InterPro"/>
</dbReference>
<protein>
    <recommendedName>
        <fullName evidence="10">Platelet-derived growth factor subunit A</fullName>
    </recommendedName>
    <alternativeName>
        <fullName evidence="12">Platelet-derived growth factor A chain</fullName>
    </alternativeName>
    <alternativeName>
        <fullName evidence="11">Platelet-derived growth factor alpha polypeptide</fullName>
    </alternativeName>
</protein>
<dbReference type="GO" id="GO:0051897">
    <property type="term" value="P:positive regulation of phosphatidylinositol 3-kinase/protein kinase B signal transduction"/>
    <property type="evidence" value="ECO:0007669"/>
    <property type="project" value="TreeGrafter"/>
</dbReference>
<dbReference type="GO" id="GO:0070374">
    <property type="term" value="P:positive regulation of ERK1 and ERK2 cascade"/>
    <property type="evidence" value="ECO:0007669"/>
    <property type="project" value="TreeGrafter"/>
</dbReference>
<evidence type="ECO:0000256" key="12">
    <source>
        <dbReference type="ARBA" id="ARBA00042479"/>
    </source>
</evidence>
<evidence type="ECO:0000256" key="2">
    <source>
        <dbReference type="ARBA" id="ARBA00006686"/>
    </source>
</evidence>
<evidence type="ECO:0000256" key="14">
    <source>
        <dbReference type="SAM" id="SignalP"/>
    </source>
</evidence>
<dbReference type="PANTHER" id="PTHR11633">
    <property type="entry name" value="PLATELET-DERIVED GROWTH FACTOR"/>
    <property type="match status" value="1"/>
</dbReference>
<evidence type="ECO:0000256" key="4">
    <source>
        <dbReference type="ARBA" id="ARBA00022525"/>
    </source>
</evidence>
<dbReference type="SUPFAM" id="SSF57501">
    <property type="entry name" value="Cystine-knot cytokines"/>
    <property type="match status" value="1"/>
</dbReference>
<evidence type="ECO:0000256" key="3">
    <source>
        <dbReference type="ARBA" id="ARBA00022473"/>
    </source>
</evidence>
<gene>
    <name evidence="16" type="ORF">P4O66_022018</name>
</gene>
<dbReference type="SMART" id="SM00141">
    <property type="entry name" value="PDGF"/>
    <property type="match status" value="1"/>
</dbReference>
<comment type="caution">
    <text evidence="16">The sequence shown here is derived from an EMBL/GenBank/DDBJ whole genome shotgun (WGS) entry which is preliminary data.</text>
</comment>
<evidence type="ECO:0000313" key="17">
    <source>
        <dbReference type="Proteomes" id="UP001239994"/>
    </source>
</evidence>
<dbReference type="Pfam" id="PF04692">
    <property type="entry name" value="PDGF_N"/>
    <property type="match status" value="1"/>
</dbReference>
<dbReference type="Proteomes" id="UP001239994">
    <property type="component" value="Unassembled WGS sequence"/>
</dbReference>
<evidence type="ECO:0000256" key="10">
    <source>
        <dbReference type="ARBA" id="ARBA00040278"/>
    </source>
</evidence>
<accession>A0AAD8ZN08</accession>
<evidence type="ECO:0000313" key="16">
    <source>
        <dbReference type="EMBL" id="KAK1802348.1"/>
    </source>
</evidence>
<sequence>MRVAICYLLACASFSSALLPAAAEEASTPRELTESFPHSEIGTIGDLQRLLETHSAENEAVQETKWYYRKERLHDDDDLKSSQMHPRRKRSIEEAVPAVCKTRSVVYEIPRSQVDSMAVNFLIWPPCVEVSRCSGCCNTSTMRCHASKTYHRTVKVAKVEYVRRRPKLREVLVQLEDHLECVCVPKHHLDSRLHTADIR</sequence>
<dbReference type="Gene3D" id="2.10.90.10">
    <property type="entry name" value="Cystine-knot cytokines"/>
    <property type="match status" value="1"/>
</dbReference>
<dbReference type="InterPro" id="IPR006782">
    <property type="entry name" value="PDGF_N"/>
</dbReference>
<dbReference type="InterPro" id="IPR023581">
    <property type="entry name" value="PD_growth_factor_CS"/>
</dbReference>
<dbReference type="GO" id="GO:0030335">
    <property type="term" value="P:positive regulation of cell migration"/>
    <property type="evidence" value="ECO:0007669"/>
    <property type="project" value="TreeGrafter"/>
</dbReference>
<dbReference type="Pfam" id="PF00341">
    <property type="entry name" value="PDGF"/>
    <property type="match status" value="1"/>
</dbReference>
<evidence type="ECO:0000256" key="9">
    <source>
        <dbReference type="ARBA" id="ARBA00023246"/>
    </source>
</evidence>
<evidence type="ECO:0000256" key="11">
    <source>
        <dbReference type="ARBA" id="ARBA00041285"/>
    </source>
</evidence>
<evidence type="ECO:0000259" key="15">
    <source>
        <dbReference type="PROSITE" id="PS50278"/>
    </source>
</evidence>
<evidence type="ECO:0000256" key="5">
    <source>
        <dbReference type="ARBA" id="ARBA00022729"/>
    </source>
</evidence>
<evidence type="ECO:0000256" key="13">
    <source>
        <dbReference type="RuleBase" id="RU003818"/>
    </source>
</evidence>
<organism evidence="16 17">
    <name type="scientific">Electrophorus voltai</name>
    <dbReference type="NCBI Taxonomy" id="2609070"/>
    <lineage>
        <taxon>Eukaryota</taxon>
        <taxon>Metazoa</taxon>
        <taxon>Chordata</taxon>
        <taxon>Craniata</taxon>
        <taxon>Vertebrata</taxon>
        <taxon>Euteleostomi</taxon>
        <taxon>Actinopterygii</taxon>
        <taxon>Neopterygii</taxon>
        <taxon>Teleostei</taxon>
        <taxon>Ostariophysi</taxon>
        <taxon>Gymnotiformes</taxon>
        <taxon>Gymnotoidei</taxon>
        <taxon>Gymnotidae</taxon>
        <taxon>Electrophorus</taxon>
    </lineage>
</organism>
<feature type="chain" id="PRO_5042058344" description="Platelet-derived growth factor subunit A" evidence="14">
    <location>
        <begin position="18"/>
        <end position="199"/>
    </location>
</feature>
<keyword evidence="3" id="KW-0217">Developmental protein</keyword>
<reference evidence="16" key="1">
    <citation type="submission" date="2023-03" db="EMBL/GenBank/DDBJ databases">
        <title>Electrophorus voltai genome.</title>
        <authorList>
            <person name="Bian C."/>
        </authorList>
    </citation>
    <scope>NUCLEOTIDE SEQUENCE</scope>
    <source>
        <strain evidence="16">CB-2022</strain>
        <tissue evidence="16">Muscle</tissue>
    </source>
</reference>
<keyword evidence="5 14" id="KW-0732">Signal</keyword>
<dbReference type="GO" id="GO:0005161">
    <property type="term" value="F:platelet-derived growth factor receptor binding"/>
    <property type="evidence" value="ECO:0007669"/>
    <property type="project" value="TreeGrafter"/>
</dbReference>
<dbReference type="GO" id="GO:0048008">
    <property type="term" value="P:platelet-derived growth factor receptor signaling pathway"/>
    <property type="evidence" value="ECO:0007669"/>
    <property type="project" value="TreeGrafter"/>
</dbReference>
<dbReference type="AlphaFoldDB" id="A0AAD8ZN08"/>
<keyword evidence="9" id="KW-0497">Mitogen</keyword>
<proteinExistence type="inferred from homology"/>
<dbReference type="EMBL" id="JAROKS010000007">
    <property type="protein sequence ID" value="KAK1802348.1"/>
    <property type="molecule type" value="Genomic_DNA"/>
</dbReference>
<comment type="subcellular location">
    <subcellularLocation>
        <location evidence="1">Secreted</location>
    </subcellularLocation>
</comment>
<dbReference type="InterPro" id="IPR000072">
    <property type="entry name" value="PDGF/VEGF_dom"/>
</dbReference>
<dbReference type="PROSITE" id="PS50278">
    <property type="entry name" value="PDGF_2"/>
    <property type="match status" value="1"/>
</dbReference>
<dbReference type="PANTHER" id="PTHR11633:SF3">
    <property type="entry name" value="PLATELET-DERIVED GROWTH FACTOR SUBUNIT A"/>
    <property type="match status" value="1"/>
</dbReference>
<dbReference type="CDD" id="cd00135">
    <property type="entry name" value="PDGF"/>
    <property type="match status" value="1"/>
</dbReference>
<evidence type="ECO:0000256" key="8">
    <source>
        <dbReference type="ARBA" id="ARBA00023180"/>
    </source>
</evidence>
<evidence type="ECO:0000256" key="7">
    <source>
        <dbReference type="ARBA" id="ARBA00023157"/>
    </source>
</evidence>
<dbReference type="PROSITE" id="PS00249">
    <property type="entry name" value="PDGF_1"/>
    <property type="match status" value="1"/>
</dbReference>
<name>A0AAD8ZN08_9TELE</name>
<feature type="signal peptide" evidence="14">
    <location>
        <begin position="1"/>
        <end position="17"/>
    </location>
</feature>
<feature type="domain" description="Platelet-derived growth factor (PDGF) family profile" evidence="15">
    <location>
        <begin position="87"/>
        <end position="188"/>
    </location>
</feature>
<evidence type="ECO:0000256" key="6">
    <source>
        <dbReference type="ARBA" id="ARBA00023030"/>
    </source>
</evidence>
<comment type="similarity">
    <text evidence="2 13">Belongs to the PDGF/VEGF growth factor family.</text>
</comment>
<dbReference type="GO" id="GO:0005615">
    <property type="term" value="C:extracellular space"/>
    <property type="evidence" value="ECO:0007669"/>
    <property type="project" value="TreeGrafter"/>
</dbReference>